<dbReference type="PANTHER" id="PTHR10869:SF244">
    <property type="entry name" value="PROLYL 4-HYDROXYLASE SUBUNIT ALPHA-2"/>
    <property type="match status" value="1"/>
</dbReference>
<keyword evidence="4" id="KW-0223">Dioxygenase</keyword>
<dbReference type="SMART" id="SM00702">
    <property type="entry name" value="P4Hc"/>
    <property type="match status" value="1"/>
</dbReference>
<dbReference type="InterPro" id="IPR013547">
    <property type="entry name" value="P4H_N"/>
</dbReference>
<dbReference type="Proteomes" id="UP001642540">
    <property type="component" value="Unassembled WGS sequence"/>
</dbReference>
<evidence type="ECO:0000256" key="4">
    <source>
        <dbReference type="ARBA" id="ARBA00022964"/>
    </source>
</evidence>
<dbReference type="InterPro" id="IPR006620">
    <property type="entry name" value="Pro_4_hyd_alph"/>
</dbReference>
<name>A0ABP1QEH8_9HEXA</name>
<sequence>MNHTVIFILFSIFITKSQCNDISDYVSSTQTEELPSSPPQPSPYALSPTYLTYLAESEVQIYEEMTKYARGMEERLELIRAYLKDYEESSLRLTADLSEATEPSEKVVSNPIAAYRMMRRFSRDFDTIKKHLSKGFEEALKHSLDQLSAENNLPSENDLRDAMDAILRVNYVYDMDINEFSKGKIMGQETNVEFTTSQTYEIAEYATKQKQYNLALSWLQETELRLNEADDDESLTLSMTDLDKTYKEIITNHDLDFDKNTNPLFMFTEKLSENPNAPTFRKNGSMEDDYFNFLALCNGANFQTPKYKATLKCWYHRMNPYFYLFPLKAELLHHDPLLIQFHDIISPTWIEEMKQKAIPTLKRPPPISPGATIRTVVNAWLGDEDIPNVQLARRMELITNLHVKGKNSSTDLQIAGYAYGSHVALHVDVLNDVEQGGLTAFPLLGTHVKPSMGSAVLWFNSLRNGNADEVMVHGACPVVLGHKWIATKWTHLNDNFLKWPCRLNAQV</sequence>
<accession>A0ABP1QEH8</accession>
<dbReference type="Pfam" id="PF08336">
    <property type="entry name" value="P4Ha_N"/>
    <property type="match status" value="1"/>
</dbReference>
<evidence type="ECO:0000313" key="10">
    <source>
        <dbReference type="Proteomes" id="UP001642540"/>
    </source>
</evidence>
<comment type="caution">
    <text evidence="9">The sequence shown here is derived from an EMBL/GenBank/DDBJ whole genome shotgun (WGS) entry which is preliminary data.</text>
</comment>
<dbReference type="Gene3D" id="1.25.40.10">
    <property type="entry name" value="Tetratricopeptide repeat domain"/>
    <property type="match status" value="1"/>
</dbReference>
<evidence type="ECO:0000256" key="6">
    <source>
        <dbReference type="ARBA" id="ARBA00023004"/>
    </source>
</evidence>
<proteinExistence type="predicted"/>
<keyword evidence="2" id="KW-0479">Metal-binding</keyword>
<keyword evidence="5" id="KW-0560">Oxidoreductase</keyword>
<dbReference type="InterPro" id="IPR045054">
    <property type="entry name" value="P4HA-like"/>
</dbReference>
<keyword evidence="7" id="KW-0732">Signal</keyword>
<dbReference type="PANTHER" id="PTHR10869">
    <property type="entry name" value="PROLYL 4-HYDROXYLASE ALPHA SUBUNIT"/>
    <property type="match status" value="1"/>
</dbReference>
<keyword evidence="6" id="KW-0408">Iron</keyword>
<keyword evidence="10" id="KW-1185">Reference proteome</keyword>
<evidence type="ECO:0000256" key="2">
    <source>
        <dbReference type="ARBA" id="ARBA00022723"/>
    </source>
</evidence>
<evidence type="ECO:0000256" key="7">
    <source>
        <dbReference type="SAM" id="SignalP"/>
    </source>
</evidence>
<evidence type="ECO:0000256" key="5">
    <source>
        <dbReference type="ARBA" id="ARBA00023002"/>
    </source>
</evidence>
<dbReference type="EMBL" id="CAXLJM020000030">
    <property type="protein sequence ID" value="CAL8097904.1"/>
    <property type="molecule type" value="Genomic_DNA"/>
</dbReference>
<feature type="signal peptide" evidence="7">
    <location>
        <begin position="1"/>
        <end position="19"/>
    </location>
</feature>
<gene>
    <name evidence="9" type="ORF">ODALV1_LOCUS9779</name>
</gene>
<reference evidence="9 10" key="1">
    <citation type="submission" date="2024-08" db="EMBL/GenBank/DDBJ databases">
        <authorList>
            <person name="Cucini C."/>
            <person name="Frati F."/>
        </authorList>
    </citation>
    <scope>NUCLEOTIDE SEQUENCE [LARGE SCALE GENOMIC DNA]</scope>
</reference>
<protein>
    <recommendedName>
        <fullName evidence="8">Prolyl 4-hydroxylase alpha subunit domain-containing protein</fullName>
    </recommendedName>
</protein>
<organism evidence="9 10">
    <name type="scientific">Orchesella dallaii</name>
    <dbReference type="NCBI Taxonomy" id="48710"/>
    <lineage>
        <taxon>Eukaryota</taxon>
        <taxon>Metazoa</taxon>
        <taxon>Ecdysozoa</taxon>
        <taxon>Arthropoda</taxon>
        <taxon>Hexapoda</taxon>
        <taxon>Collembola</taxon>
        <taxon>Entomobryomorpha</taxon>
        <taxon>Entomobryoidea</taxon>
        <taxon>Orchesellidae</taxon>
        <taxon>Orchesellinae</taxon>
        <taxon>Orchesella</taxon>
    </lineage>
</organism>
<evidence type="ECO:0000313" key="9">
    <source>
        <dbReference type="EMBL" id="CAL8097904.1"/>
    </source>
</evidence>
<comment type="cofactor">
    <cofactor evidence="1">
        <name>L-ascorbate</name>
        <dbReference type="ChEBI" id="CHEBI:38290"/>
    </cofactor>
</comment>
<evidence type="ECO:0000256" key="3">
    <source>
        <dbReference type="ARBA" id="ARBA00022896"/>
    </source>
</evidence>
<feature type="chain" id="PRO_5045554936" description="Prolyl 4-hydroxylase alpha subunit domain-containing protein" evidence="7">
    <location>
        <begin position="20"/>
        <end position="507"/>
    </location>
</feature>
<dbReference type="Gene3D" id="2.60.120.620">
    <property type="entry name" value="q2cbj1_9rhob like domain"/>
    <property type="match status" value="1"/>
</dbReference>
<dbReference type="InterPro" id="IPR011990">
    <property type="entry name" value="TPR-like_helical_dom_sf"/>
</dbReference>
<evidence type="ECO:0000256" key="1">
    <source>
        <dbReference type="ARBA" id="ARBA00001961"/>
    </source>
</evidence>
<feature type="domain" description="Prolyl 4-hydroxylase alpha subunit" evidence="8">
    <location>
        <begin position="336"/>
        <end position="491"/>
    </location>
</feature>
<evidence type="ECO:0000259" key="8">
    <source>
        <dbReference type="SMART" id="SM00702"/>
    </source>
</evidence>
<dbReference type="Gene3D" id="6.10.140.1460">
    <property type="match status" value="1"/>
</dbReference>
<keyword evidence="3" id="KW-0847">Vitamin C</keyword>